<feature type="binding site" evidence="3">
    <location>
        <position position="48"/>
    </location>
    <ligand>
        <name>a divalent metal cation</name>
        <dbReference type="ChEBI" id="CHEBI:60240"/>
    </ligand>
</feature>
<dbReference type="AlphaFoldDB" id="A0A431WFK3"/>
<protein>
    <submittedName>
        <fullName evidence="4">Damage-inducible protein DinB</fullName>
    </submittedName>
</protein>
<accession>A0A431WFK3</accession>
<evidence type="ECO:0000256" key="3">
    <source>
        <dbReference type="PIRSR" id="PIRSR607837-1"/>
    </source>
</evidence>
<evidence type="ECO:0000256" key="2">
    <source>
        <dbReference type="ARBA" id="ARBA00022723"/>
    </source>
</evidence>
<proteinExistence type="inferred from homology"/>
<dbReference type="Proteomes" id="UP000271374">
    <property type="component" value="Unassembled WGS sequence"/>
</dbReference>
<evidence type="ECO:0000256" key="1">
    <source>
        <dbReference type="ARBA" id="ARBA00008635"/>
    </source>
</evidence>
<dbReference type="InterPro" id="IPR007837">
    <property type="entry name" value="DinB"/>
</dbReference>
<feature type="binding site" evidence="3">
    <location>
        <position position="128"/>
    </location>
    <ligand>
        <name>a divalent metal cation</name>
        <dbReference type="ChEBI" id="CHEBI:60240"/>
    </ligand>
</feature>
<evidence type="ECO:0000313" key="4">
    <source>
        <dbReference type="EMBL" id="RTR34088.1"/>
    </source>
</evidence>
<keyword evidence="5" id="KW-1185">Reference proteome</keyword>
<dbReference type="Gene3D" id="1.20.120.450">
    <property type="entry name" value="dinb family like domain"/>
    <property type="match status" value="1"/>
</dbReference>
<organism evidence="4 5">
    <name type="scientific">Bacillus yapensis</name>
    <dbReference type="NCBI Taxonomy" id="2492960"/>
    <lineage>
        <taxon>Bacteria</taxon>
        <taxon>Bacillati</taxon>
        <taxon>Bacillota</taxon>
        <taxon>Bacilli</taxon>
        <taxon>Bacillales</taxon>
        <taxon>Bacillaceae</taxon>
        <taxon>Bacillus</taxon>
    </lineage>
</organism>
<reference evidence="4 5" key="1">
    <citation type="submission" date="2018-12" db="EMBL/GenBank/DDBJ databases">
        <title>Bacillus yapensis draft genome sequence.</title>
        <authorList>
            <person name="Yu L."/>
            <person name="Xu X."/>
            <person name="Tang X."/>
        </authorList>
    </citation>
    <scope>NUCLEOTIDE SEQUENCE [LARGE SCALE GENOMIC DNA]</scope>
    <source>
        <strain evidence="4 5">XXST-01</strain>
    </source>
</reference>
<comment type="caution">
    <text evidence="4">The sequence shown here is derived from an EMBL/GenBank/DDBJ whole genome shotgun (WGS) entry which is preliminary data.</text>
</comment>
<feature type="binding site" evidence="3">
    <location>
        <position position="132"/>
    </location>
    <ligand>
        <name>a divalent metal cation</name>
        <dbReference type="ChEBI" id="CHEBI:60240"/>
    </ligand>
</feature>
<dbReference type="GO" id="GO:0046872">
    <property type="term" value="F:metal ion binding"/>
    <property type="evidence" value="ECO:0007669"/>
    <property type="project" value="UniProtKB-KW"/>
</dbReference>
<evidence type="ECO:0000313" key="5">
    <source>
        <dbReference type="Proteomes" id="UP000271374"/>
    </source>
</evidence>
<dbReference type="RefSeq" id="WP_126407996.1">
    <property type="nucleotide sequence ID" value="NZ_RXNT01000004.1"/>
</dbReference>
<keyword evidence="2 3" id="KW-0479">Metal-binding</keyword>
<dbReference type="Pfam" id="PF05163">
    <property type="entry name" value="DinB"/>
    <property type="match status" value="1"/>
</dbReference>
<sequence length="160" mass="18205">MYRTVNDFLVEWSNSTNGTMKVLEALTDEKLDQAIVEGHNTLGWLGWHIVTSVEFFSNLVRLKNIQSPGDAKIVPTQASVIVESFRKIVEEVKQEVEMNYTDEQMVEKIENFGKLTPRGALLRTMIDHHTHHRGQMTVLLRQAGLKVPGVMGPTKEDPQY</sequence>
<name>A0A431WFK3_9BACI</name>
<dbReference type="EMBL" id="RXNT01000004">
    <property type="protein sequence ID" value="RTR34088.1"/>
    <property type="molecule type" value="Genomic_DNA"/>
</dbReference>
<dbReference type="SUPFAM" id="SSF109854">
    <property type="entry name" value="DinB/YfiT-like putative metalloenzymes"/>
    <property type="match status" value="1"/>
</dbReference>
<dbReference type="InterPro" id="IPR034660">
    <property type="entry name" value="DinB/YfiT-like"/>
</dbReference>
<dbReference type="OrthoDB" id="119432at2"/>
<gene>
    <name evidence="4" type="ORF">EKG37_07720</name>
</gene>
<comment type="similarity">
    <text evidence="1">Belongs to the DinB family.</text>
</comment>